<organism evidence="2 3">
    <name type="scientific">Pantoea dispersa</name>
    <dbReference type="NCBI Taxonomy" id="59814"/>
    <lineage>
        <taxon>Bacteria</taxon>
        <taxon>Pseudomonadati</taxon>
        <taxon>Pseudomonadota</taxon>
        <taxon>Gammaproteobacteria</taxon>
        <taxon>Enterobacterales</taxon>
        <taxon>Erwiniaceae</taxon>
        <taxon>Pantoea</taxon>
    </lineage>
</organism>
<proteinExistence type="predicted"/>
<evidence type="ECO:0000259" key="1">
    <source>
        <dbReference type="Pfam" id="PF00534"/>
    </source>
</evidence>
<keyword evidence="2" id="KW-0808">Transferase</keyword>
<protein>
    <submittedName>
        <fullName evidence="2">Glycosyl transferase</fullName>
    </submittedName>
</protein>
<dbReference type="EMBL" id="LDSE01000020">
    <property type="protein sequence ID" value="KTS67823.1"/>
    <property type="molecule type" value="Genomic_DNA"/>
</dbReference>
<comment type="caution">
    <text evidence="2">The sequence shown here is derived from an EMBL/GenBank/DDBJ whole genome shotgun (WGS) entry which is preliminary data.</text>
</comment>
<reference evidence="2 3" key="1">
    <citation type="journal article" date="2016" name="Front. Microbiol.">
        <title>Genomic Resource of Rice Seed Associated Bacteria.</title>
        <authorList>
            <person name="Midha S."/>
            <person name="Bansal K."/>
            <person name="Sharma S."/>
            <person name="Kumar N."/>
            <person name="Patil P.P."/>
            <person name="Chaudhry V."/>
            <person name="Patil P.B."/>
        </authorList>
    </citation>
    <scope>NUCLEOTIDE SEQUENCE [LARGE SCALE GENOMIC DNA]</scope>
    <source>
        <strain evidence="2 3">SA3</strain>
    </source>
</reference>
<dbReference type="PANTHER" id="PTHR12526:SF630">
    <property type="entry name" value="GLYCOSYLTRANSFERASE"/>
    <property type="match status" value="1"/>
</dbReference>
<dbReference type="PANTHER" id="PTHR12526">
    <property type="entry name" value="GLYCOSYLTRANSFERASE"/>
    <property type="match status" value="1"/>
</dbReference>
<feature type="domain" description="Glycosyl transferase family 1" evidence="1">
    <location>
        <begin position="166"/>
        <end position="336"/>
    </location>
</feature>
<dbReference type="Proteomes" id="UP000071979">
    <property type="component" value="Unassembled WGS sequence"/>
</dbReference>
<sequence length="396" mass="44912">MKIIVNGKGYPEKRNIIVNDSHHYLNLKYKNVWFYRNAVRQKIRKANKLYIFAPLPFSVPDDAQIIHLFNEVACTKKRWMATFETEIPRVLPVPGMAKLHNPQLQKQLKLIAAPQCTALLAISDATKKIQIKLLQAFPQQAAAILPKLHTLHPPQAIICDRVRPVNQAKLTFSFVGNEFYRKGGAEVVLAFSELLAEGIIQPDSVQVNLTGNLKHRYNIAHGAQQDDAQFHQRIEDLINQQAIFRHETFLQNDRLMKMLEQTDVGLLPTWQDTYGFSVLEMQACGCPVITTNVRALPEINPASAGWLIDCPLNDMFEIAIGSAQEKQAIRARIIAQLKQIITQMMAQREAISTRSARALQRIKDQHDPARFRARLDAFYQQTAQVNRAPGVSAKEI</sequence>
<dbReference type="GO" id="GO:1901135">
    <property type="term" value="P:carbohydrate derivative metabolic process"/>
    <property type="evidence" value="ECO:0007669"/>
    <property type="project" value="UniProtKB-ARBA"/>
</dbReference>
<name>A0A8E1RYS0_9GAMM</name>
<dbReference type="SUPFAM" id="SSF53756">
    <property type="entry name" value="UDP-Glycosyltransferase/glycogen phosphorylase"/>
    <property type="match status" value="1"/>
</dbReference>
<dbReference type="Gene3D" id="3.40.50.2000">
    <property type="entry name" value="Glycogen Phosphorylase B"/>
    <property type="match status" value="1"/>
</dbReference>
<gene>
    <name evidence="2" type="ORF">SA3R_10860</name>
</gene>
<accession>A0A8E1RYS0</accession>
<evidence type="ECO:0000313" key="3">
    <source>
        <dbReference type="Proteomes" id="UP000071979"/>
    </source>
</evidence>
<evidence type="ECO:0000313" key="2">
    <source>
        <dbReference type="EMBL" id="KTS67823.1"/>
    </source>
</evidence>
<dbReference type="Pfam" id="PF00534">
    <property type="entry name" value="Glycos_transf_1"/>
    <property type="match status" value="1"/>
</dbReference>
<dbReference type="RefSeq" id="WP_058774744.1">
    <property type="nucleotide sequence ID" value="NZ_LDSD01000019.1"/>
</dbReference>
<dbReference type="GO" id="GO:0016757">
    <property type="term" value="F:glycosyltransferase activity"/>
    <property type="evidence" value="ECO:0007669"/>
    <property type="project" value="InterPro"/>
</dbReference>
<dbReference type="AlphaFoldDB" id="A0A8E1RYS0"/>
<dbReference type="InterPro" id="IPR001296">
    <property type="entry name" value="Glyco_trans_1"/>
</dbReference>